<sequence>FNKYVHKHLPTRNLSYLRCVCGVSYVIPVLFRRHNSKDESDSSLHFLLKVT</sequence>
<proteinExistence type="predicted"/>
<dbReference type="AlphaFoldDB" id="A0A0K2U6Z8"/>
<dbReference type="EMBL" id="HACA01016346">
    <property type="protein sequence ID" value="CDW33707.1"/>
    <property type="molecule type" value="Transcribed_RNA"/>
</dbReference>
<accession>A0A0K2U6Z8</accession>
<organism evidence="1">
    <name type="scientific">Lepeophtheirus salmonis</name>
    <name type="common">Salmon louse</name>
    <name type="synonym">Caligus salmonis</name>
    <dbReference type="NCBI Taxonomy" id="72036"/>
    <lineage>
        <taxon>Eukaryota</taxon>
        <taxon>Metazoa</taxon>
        <taxon>Ecdysozoa</taxon>
        <taxon>Arthropoda</taxon>
        <taxon>Crustacea</taxon>
        <taxon>Multicrustacea</taxon>
        <taxon>Hexanauplia</taxon>
        <taxon>Copepoda</taxon>
        <taxon>Siphonostomatoida</taxon>
        <taxon>Caligidae</taxon>
        <taxon>Lepeophtheirus</taxon>
    </lineage>
</organism>
<protein>
    <submittedName>
        <fullName evidence="1">Uncharacterized protein</fullName>
    </submittedName>
</protein>
<feature type="non-terminal residue" evidence="1">
    <location>
        <position position="1"/>
    </location>
</feature>
<reference evidence="1" key="1">
    <citation type="submission" date="2014-05" db="EMBL/GenBank/DDBJ databases">
        <authorList>
            <person name="Chronopoulou M."/>
        </authorList>
    </citation>
    <scope>NUCLEOTIDE SEQUENCE</scope>
    <source>
        <tissue evidence="1">Whole organism</tissue>
    </source>
</reference>
<evidence type="ECO:0000313" key="1">
    <source>
        <dbReference type="EMBL" id="CDW33707.1"/>
    </source>
</evidence>
<name>A0A0K2U6Z8_LEPSM</name>